<dbReference type="InterPro" id="IPR011010">
    <property type="entry name" value="DNA_brk_join_enz"/>
</dbReference>
<dbReference type="GO" id="GO:0003677">
    <property type="term" value="F:DNA binding"/>
    <property type="evidence" value="ECO:0007669"/>
    <property type="project" value="UniProtKB-KW"/>
</dbReference>
<protein>
    <submittedName>
        <fullName evidence="5">Phage integrase family protein</fullName>
    </submittedName>
</protein>
<dbReference type="InterPro" id="IPR002104">
    <property type="entry name" value="Integrase_catalytic"/>
</dbReference>
<dbReference type="GO" id="GO:0006310">
    <property type="term" value="P:DNA recombination"/>
    <property type="evidence" value="ECO:0007669"/>
    <property type="project" value="UniProtKB-KW"/>
</dbReference>
<dbReference type="Pfam" id="PF00589">
    <property type="entry name" value="Phage_integrase"/>
    <property type="match status" value="1"/>
</dbReference>
<name>A0A087BFL9_BIFLN</name>
<dbReference type="Gene3D" id="1.10.443.10">
    <property type="entry name" value="Intergrase catalytic core"/>
    <property type="match status" value="1"/>
</dbReference>
<dbReference type="GO" id="GO:0015074">
    <property type="term" value="P:DNA integration"/>
    <property type="evidence" value="ECO:0007669"/>
    <property type="project" value="InterPro"/>
</dbReference>
<dbReference type="PANTHER" id="PTHR30349:SF64">
    <property type="entry name" value="PROPHAGE INTEGRASE INTD-RELATED"/>
    <property type="match status" value="1"/>
</dbReference>
<gene>
    <name evidence="5" type="ORF">BLSS_0120</name>
</gene>
<organism evidence="5 6">
    <name type="scientific">Bifidobacterium longum subsp. suis</name>
    <dbReference type="NCBI Taxonomy" id="1695"/>
    <lineage>
        <taxon>Bacteria</taxon>
        <taxon>Bacillati</taxon>
        <taxon>Actinomycetota</taxon>
        <taxon>Actinomycetes</taxon>
        <taxon>Bifidobacteriales</taxon>
        <taxon>Bifidobacteriaceae</taxon>
        <taxon>Bifidobacterium</taxon>
    </lineage>
</organism>
<evidence type="ECO:0000256" key="1">
    <source>
        <dbReference type="ARBA" id="ARBA00008857"/>
    </source>
</evidence>
<dbReference type="InterPro" id="IPR050090">
    <property type="entry name" value="Tyrosine_recombinase_XerCD"/>
</dbReference>
<evidence type="ECO:0000259" key="4">
    <source>
        <dbReference type="PROSITE" id="PS51898"/>
    </source>
</evidence>
<dbReference type="PANTHER" id="PTHR30349">
    <property type="entry name" value="PHAGE INTEGRASE-RELATED"/>
    <property type="match status" value="1"/>
</dbReference>
<dbReference type="AlphaFoldDB" id="A0A087BFL9"/>
<evidence type="ECO:0000256" key="3">
    <source>
        <dbReference type="ARBA" id="ARBA00023172"/>
    </source>
</evidence>
<evidence type="ECO:0000313" key="6">
    <source>
        <dbReference type="Proteomes" id="UP000029024"/>
    </source>
</evidence>
<dbReference type="Gene3D" id="1.10.150.130">
    <property type="match status" value="1"/>
</dbReference>
<dbReference type="PROSITE" id="PS51898">
    <property type="entry name" value="TYR_RECOMBINASE"/>
    <property type="match status" value="1"/>
</dbReference>
<accession>A0A087BFL9</accession>
<evidence type="ECO:0000313" key="5">
    <source>
        <dbReference type="EMBL" id="KFI69819.1"/>
    </source>
</evidence>
<comment type="similarity">
    <text evidence="1">Belongs to the 'phage' integrase family.</text>
</comment>
<dbReference type="InterPro" id="IPR010998">
    <property type="entry name" value="Integrase_recombinase_N"/>
</dbReference>
<dbReference type="EMBL" id="JGZA01000015">
    <property type="protein sequence ID" value="KFI69819.1"/>
    <property type="molecule type" value="Genomic_DNA"/>
</dbReference>
<dbReference type="Proteomes" id="UP000029024">
    <property type="component" value="Unassembled WGS sequence"/>
</dbReference>
<keyword evidence="3" id="KW-0233">DNA recombination</keyword>
<dbReference type="InterPro" id="IPR013762">
    <property type="entry name" value="Integrase-like_cat_sf"/>
</dbReference>
<dbReference type="SUPFAM" id="SSF56349">
    <property type="entry name" value="DNA breaking-rejoining enzymes"/>
    <property type="match status" value="1"/>
</dbReference>
<sequence length="396" mass="44432">MANVTRYKTSKGETRYRVRYRKPDGTQTDKRGFKRKIDAENWAAKRVTTAKAEGTYIDPQAGKATVGELGPAWLAKKKLSTKPSHYRTLEGAWEKWVKPEWGNTPVSAVTRETTQQWVTGISQGKTVKDERGNEIVLAKPRSASVVLRAHGVLAGILDDAKKDRRIPDNPARGIELPRKRRKKHVYLTAEQLDRLAGSVTPWRRDLVLVLGLCGMRWGELIPLRVMDVDLEKHRIYIGVSAPMVGGVIIPDDTKTYKARAIMYPVVLDPIMRRLCADRKPGDLLFEQPGREGMMIREWGNASRDDGWLSVGLRRAGIPGHLTIHDLRHTAASLMVRAGANVKAVQRQLGHKSAAMTLDVYADLFDDDLDELSERMGEMLARENVGKMWANEVSRAA</sequence>
<reference evidence="5 6" key="1">
    <citation type="submission" date="2014-03" db="EMBL/GenBank/DDBJ databases">
        <title>Genomics of Bifidobacteria.</title>
        <authorList>
            <person name="Ventura M."/>
            <person name="Milani C."/>
            <person name="Lugli G.A."/>
        </authorList>
    </citation>
    <scope>NUCLEOTIDE SEQUENCE [LARGE SCALE GENOMIC DNA]</scope>
    <source>
        <strain evidence="5 6">LMG 21814</strain>
    </source>
</reference>
<proteinExistence type="inferred from homology"/>
<keyword evidence="2" id="KW-0238">DNA-binding</keyword>
<comment type="caution">
    <text evidence="5">The sequence shown here is derived from an EMBL/GenBank/DDBJ whole genome shotgun (WGS) entry which is preliminary data.</text>
</comment>
<dbReference type="CDD" id="cd00796">
    <property type="entry name" value="INT_Rci_Hp1_C"/>
    <property type="match status" value="1"/>
</dbReference>
<feature type="domain" description="Tyr recombinase" evidence="4">
    <location>
        <begin position="182"/>
        <end position="373"/>
    </location>
</feature>
<evidence type="ECO:0000256" key="2">
    <source>
        <dbReference type="ARBA" id="ARBA00023125"/>
    </source>
</evidence>